<evidence type="ECO:0000256" key="1">
    <source>
        <dbReference type="ARBA" id="ARBA00004459"/>
    </source>
</evidence>
<dbReference type="InterPro" id="IPR032831">
    <property type="entry name" value="LptM_cons"/>
</dbReference>
<organism evidence="8 9">
    <name type="scientific">Marilutibacter alkalisoli</name>
    <dbReference type="NCBI Taxonomy" id="2591633"/>
    <lineage>
        <taxon>Bacteria</taxon>
        <taxon>Pseudomonadati</taxon>
        <taxon>Pseudomonadota</taxon>
        <taxon>Gammaproteobacteria</taxon>
        <taxon>Lysobacterales</taxon>
        <taxon>Lysobacteraceae</taxon>
        <taxon>Marilutibacter</taxon>
    </lineage>
</organism>
<name>A0A514BV14_9GAMM</name>
<keyword evidence="4" id="KW-0564">Palmitate</keyword>
<dbReference type="KEGG" id="lyj:FKV23_14785"/>
<dbReference type="NCBIfam" id="NF047847">
    <property type="entry name" value="SS_mature_LptM"/>
    <property type="match status" value="1"/>
</dbReference>
<protein>
    <recommendedName>
        <fullName evidence="10">Lipoprotein</fullName>
    </recommendedName>
</protein>
<sequence>MNARNALLLLISVLLLVGCGVKGPLVQAPRETTVDLDAVPEAPADTEDDEVFDDFPEEDYDPAR</sequence>
<dbReference type="EMBL" id="CP041242">
    <property type="protein sequence ID" value="QDH71216.1"/>
    <property type="molecule type" value="Genomic_DNA"/>
</dbReference>
<feature type="compositionally biased region" description="Acidic residues" evidence="7">
    <location>
        <begin position="44"/>
        <end position="64"/>
    </location>
</feature>
<evidence type="ECO:0000313" key="8">
    <source>
        <dbReference type="EMBL" id="QDH71216.1"/>
    </source>
</evidence>
<feature type="region of interest" description="Disordered" evidence="7">
    <location>
        <begin position="36"/>
        <end position="64"/>
    </location>
</feature>
<dbReference type="RefSeq" id="WP_141624548.1">
    <property type="nucleotide sequence ID" value="NZ_CP041242.1"/>
</dbReference>
<comment type="subcellular location">
    <subcellularLocation>
        <location evidence="1">Cell outer membrane</location>
        <topology evidence="1">Lipid-anchor</topology>
    </subcellularLocation>
</comment>
<keyword evidence="9" id="KW-1185">Reference proteome</keyword>
<evidence type="ECO:0000256" key="6">
    <source>
        <dbReference type="ARBA" id="ARBA00023288"/>
    </source>
</evidence>
<evidence type="ECO:0000313" key="9">
    <source>
        <dbReference type="Proteomes" id="UP000317199"/>
    </source>
</evidence>
<proteinExistence type="predicted"/>
<keyword evidence="6" id="KW-0449">Lipoprotein</keyword>
<evidence type="ECO:0000256" key="4">
    <source>
        <dbReference type="ARBA" id="ARBA00023139"/>
    </source>
</evidence>
<dbReference type="AlphaFoldDB" id="A0A514BV14"/>
<evidence type="ECO:0008006" key="10">
    <source>
        <dbReference type="Google" id="ProtNLM"/>
    </source>
</evidence>
<evidence type="ECO:0000256" key="2">
    <source>
        <dbReference type="ARBA" id="ARBA00022729"/>
    </source>
</evidence>
<dbReference type="PROSITE" id="PS51257">
    <property type="entry name" value="PROKAR_LIPOPROTEIN"/>
    <property type="match status" value="1"/>
</dbReference>
<keyword evidence="3" id="KW-0472">Membrane</keyword>
<evidence type="ECO:0000256" key="7">
    <source>
        <dbReference type="SAM" id="MobiDB-lite"/>
    </source>
</evidence>
<evidence type="ECO:0000256" key="3">
    <source>
        <dbReference type="ARBA" id="ARBA00023136"/>
    </source>
</evidence>
<keyword evidence="2" id="KW-0732">Signal</keyword>
<gene>
    <name evidence="8" type="ORF">FKV23_14785</name>
</gene>
<dbReference type="Proteomes" id="UP000317199">
    <property type="component" value="Chromosome"/>
</dbReference>
<evidence type="ECO:0000256" key="5">
    <source>
        <dbReference type="ARBA" id="ARBA00023237"/>
    </source>
</evidence>
<reference evidence="8 9" key="1">
    <citation type="submission" date="2019-06" db="EMBL/GenBank/DDBJ databases">
        <title>Lysobacter alkalisoli sp. nov. isolated from saline-alkali soil.</title>
        <authorList>
            <person name="Sun J.-Q."/>
            <person name="Xu L."/>
        </authorList>
    </citation>
    <scope>NUCLEOTIDE SEQUENCE [LARGE SCALE GENOMIC DNA]</scope>
    <source>
        <strain evidence="8 9">SJ-36</strain>
    </source>
</reference>
<accession>A0A514BV14</accession>
<keyword evidence="5" id="KW-0998">Cell outer membrane</keyword>